<evidence type="ECO:0000313" key="2">
    <source>
        <dbReference type="Proteomes" id="UP000276133"/>
    </source>
</evidence>
<proteinExistence type="predicted"/>
<reference evidence="1 2" key="1">
    <citation type="journal article" date="2018" name="Sci. Rep.">
        <title>Genomic signatures of local adaptation to the degree of environmental predictability in rotifers.</title>
        <authorList>
            <person name="Franch-Gras L."/>
            <person name="Hahn C."/>
            <person name="Garcia-Roger E.M."/>
            <person name="Carmona M.J."/>
            <person name="Serra M."/>
            <person name="Gomez A."/>
        </authorList>
    </citation>
    <scope>NUCLEOTIDE SEQUENCE [LARGE SCALE GENOMIC DNA]</scope>
    <source>
        <strain evidence="1">HYR1</strain>
    </source>
</reference>
<dbReference type="Proteomes" id="UP000276133">
    <property type="component" value="Unassembled WGS sequence"/>
</dbReference>
<comment type="caution">
    <text evidence="1">The sequence shown here is derived from an EMBL/GenBank/DDBJ whole genome shotgun (WGS) entry which is preliminary data.</text>
</comment>
<gene>
    <name evidence="1" type="ORF">BpHYR1_045140</name>
</gene>
<dbReference type="AlphaFoldDB" id="A0A3M7QPV6"/>
<dbReference type="EMBL" id="REGN01005466">
    <property type="protein sequence ID" value="RNA13249.1"/>
    <property type="molecule type" value="Genomic_DNA"/>
</dbReference>
<name>A0A3M7QPV6_BRAPC</name>
<sequence>MAAVLYFYTILAANGHNAITKCISTTRQNFRTLLVSYIFIMTTNPTIECIVIHSNQKRQKNFRKLSLYIRVEVNGNWIKN</sequence>
<evidence type="ECO:0000313" key="1">
    <source>
        <dbReference type="EMBL" id="RNA13249.1"/>
    </source>
</evidence>
<organism evidence="1 2">
    <name type="scientific">Brachionus plicatilis</name>
    <name type="common">Marine rotifer</name>
    <name type="synonym">Brachionus muelleri</name>
    <dbReference type="NCBI Taxonomy" id="10195"/>
    <lineage>
        <taxon>Eukaryota</taxon>
        <taxon>Metazoa</taxon>
        <taxon>Spiralia</taxon>
        <taxon>Gnathifera</taxon>
        <taxon>Rotifera</taxon>
        <taxon>Eurotatoria</taxon>
        <taxon>Monogononta</taxon>
        <taxon>Pseudotrocha</taxon>
        <taxon>Ploima</taxon>
        <taxon>Brachionidae</taxon>
        <taxon>Brachionus</taxon>
    </lineage>
</organism>
<accession>A0A3M7QPV6</accession>
<protein>
    <submittedName>
        <fullName evidence="1">Uncharacterized protein</fullName>
    </submittedName>
</protein>
<keyword evidence="2" id="KW-1185">Reference proteome</keyword>